<dbReference type="Proteomes" id="UP000554482">
    <property type="component" value="Unassembled WGS sequence"/>
</dbReference>
<protein>
    <recommendedName>
        <fullName evidence="2">No apical meristem-associated C-terminal domain-containing protein</fullName>
    </recommendedName>
</protein>
<evidence type="ECO:0000313" key="4">
    <source>
        <dbReference type="Proteomes" id="UP000554482"/>
    </source>
</evidence>
<comment type="caution">
    <text evidence="3">The sequence shown here is derived from an EMBL/GenBank/DDBJ whole genome shotgun (WGS) entry which is preliminary data.</text>
</comment>
<sequence length="354" mass="39979">MSQRGTGFRPLEDQLLCEAYILHSTDVVVGAYQKNADMWKKIQTTFNHEAVDKNNLGHRTIKSLECRWDKISPACTIYGSCLTAAEAENQSGSNEQDIINKALLLFKLKDPKHLEFKFTHCWEILKNHPKWAQLESNQQVGDSPDEHGTPVSQVPDLNADTRDEIRPGAEGRGSGRNATKVKRKIANEKDPMWDEMMAGNSKTHALLEKQQFDFNRANQARMDMEKEKSDRKQHKYAMKQQKLDMKAAAINAEILSKDLANMTPFSKQYWTNMKQAVVDSTAERPRASRNLNFGDVGSGGSNSSSQFSPNNLRAHSSNTQYVQETQEDVYRPNLNDLNVGNEGFGGGYDQWGHP</sequence>
<feature type="region of interest" description="Disordered" evidence="1">
    <location>
        <begin position="136"/>
        <end position="181"/>
    </location>
</feature>
<proteinExistence type="predicted"/>
<reference evidence="3 4" key="1">
    <citation type="submission" date="2020-06" db="EMBL/GenBank/DDBJ databases">
        <title>Transcriptomic and genomic resources for Thalictrum thalictroides and T. hernandezii: Facilitating candidate gene discovery in an emerging model plant lineage.</title>
        <authorList>
            <person name="Arias T."/>
            <person name="Riano-Pachon D.M."/>
            <person name="Di Stilio V.S."/>
        </authorList>
    </citation>
    <scope>NUCLEOTIDE SEQUENCE [LARGE SCALE GENOMIC DNA]</scope>
    <source>
        <strain evidence="4">cv. WT478/WT964</strain>
        <tissue evidence="3">Leaves</tissue>
    </source>
</reference>
<organism evidence="3 4">
    <name type="scientific">Thalictrum thalictroides</name>
    <name type="common">Rue-anemone</name>
    <name type="synonym">Anemone thalictroides</name>
    <dbReference type="NCBI Taxonomy" id="46969"/>
    <lineage>
        <taxon>Eukaryota</taxon>
        <taxon>Viridiplantae</taxon>
        <taxon>Streptophyta</taxon>
        <taxon>Embryophyta</taxon>
        <taxon>Tracheophyta</taxon>
        <taxon>Spermatophyta</taxon>
        <taxon>Magnoliopsida</taxon>
        <taxon>Ranunculales</taxon>
        <taxon>Ranunculaceae</taxon>
        <taxon>Thalictroideae</taxon>
        <taxon>Thalictrum</taxon>
    </lineage>
</organism>
<evidence type="ECO:0000256" key="1">
    <source>
        <dbReference type="SAM" id="MobiDB-lite"/>
    </source>
</evidence>
<accession>A0A7J6WII0</accession>
<feature type="compositionally biased region" description="Basic and acidic residues" evidence="1">
    <location>
        <begin position="159"/>
        <end position="169"/>
    </location>
</feature>
<dbReference type="InterPro" id="IPR029466">
    <property type="entry name" value="NAM-associated_C"/>
</dbReference>
<feature type="region of interest" description="Disordered" evidence="1">
    <location>
        <begin position="281"/>
        <end position="313"/>
    </location>
</feature>
<dbReference type="PANTHER" id="PTHR45125">
    <property type="entry name" value="F21J9.4-RELATED"/>
    <property type="match status" value="1"/>
</dbReference>
<feature type="region of interest" description="Disordered" evidence="1">
    <location>
        <begin position="327"/>
        <end position="354"/>
    </location>
</feature>
<keyword evidence="4" id="KW-1185">Reference proteome</keyword>
<feature type="compositionally biased region" description="Low complexity" evidence="1">
    <location>
        <begin position="301"/>
        <end position="311"/>
    </location>
</feature>
<dbReference type="AlphaFoldDB" id="A0A7J6WII0"/>
<feature type="domain" description="No apical meristem-associated C-terminal" evidence="2">
    <location>
        <begin position="116"/>
        <end position="276"/>
    </location>
</feature>
<gene>
    <name evidence="3" type="ORF">FRX31_013242</name>
</gene>
<name>A0A7J6WII0_THATH</name>
<evidence type="ECO:0000313" key="3">
    <source>
        <dbReference type="EMBL" id="KAF5197171.1"/>
    </source>
</evidence>
<dbReference type="Pfam" id="PF14303">
    <property type="entry name" value="NAM-associated"/>
    <property type="match status" value="1"/>
</dbReference>
<evidence type="ECO:0000259" key="2">
    <source>
        <dbReference type="Pfam" id="PF14303"/>
    </source>
</evidence>
<dbReference type="EMBL" id="JABWDY010015023">
    <property type="protein sequence ID" value="KAF5197171.1"/>
    <property type="molecule type" value="Genomic_DNA"/>
</dbReference>
<dbReference type="OrthoDB" id="2507178at2759"/>
<dbReference type="PANTHER" id="PTHR45125:SF3">
    <property type="entry name" value="NO-APICAL-MERISTEM-ASSOCIATED CARBOXY-TERMINAL DOMAIN PROTEIN"/>
    <property type="match status" value="1"/>
</dbReference>
<feature type="compositionally biased region" description="Gly residues" evidence="1">
    <location>
        <begin position="342"/>
        <end position="354"/>
    </location>
</feature>